<evidence type="ECO:0000313" key="7">
    <source>
        <dbReference type="EMBL" id="MEI4278108.1"/>
    </source>
</evidence>
<feature type="transmembrane region" description="Helical" evidence="6">
    <location>
        <begin position="153"/>
        <end position="170"/>
    </location>
</feature>
<keyword evidence="5 6" id="KW-0472">Membrane</keyword>
<feature type="transmembrane region" description="Helical" evidence="6">
    <location>
        <begin position="336"/>
        <end position="362"/>
    </location>
</feature>
<sequence length="427" mass="42378">MSGPTDRRAAGRSDVARTGIAIAVASAAGYALLALVGRGLSPADFGVFVAVWGVVFGLGSSLSTIEQEAARDAAQTGPAGGGPPAAAVTSAAALLAGLVAAVTLVPAVGELLFGRADGVFGIVVLAAALGFAAQFAVRGLLVGSGDVGGYGRLVVTEALLRLVVLVALLVLARLDLRTAVVAVGVGSFAWLAWSRRAGSVLPSGRVPRSTWRPALGRAASLMAGAGLIASVITGFPTLVTAFGDGAPGAAGGAVFAALTVSRVPLLLISPVQALAVPFVVRTREQPGREGAAALRRMLLLGTLAALALGAVGALLGGLLGPWAVRLVYGSGYDVPAAAMALLVLSACLLAWTQLLSATLIALSAHRRMIAVWAVAVTATVLWLVLSPLDVVATTAVGAMVGPVAALACALPSVHRLAATAPGTARTD</sequence>
<feature type="transmembrane region" description="Helical" evidence="6">
    <location>
        <begin position="85"/>
        <end position="107"/>
    </location>
</feature>
<evidence type="ECO:0000313" key="8">
    <source>
        <dbReference type="Proteomes" id="UP001373496"/>
    </source>
</evidence>
<feature type="transmembrane region" description="Helical" evidence="6">
    <location>
        <begin position="255"/>
        <end position="276"/>
    </location>
</feature>
<organism evidence="7 8">
    <name type="scientific">Klenkia terrae</name>
    <dbReference type="NCBI Taxonomy" id="1052259"/>
    <lineage>
        <taxon>Bacteria</taxon>
        <taxon>Bacillati</taxon>
        <taxon>Actinomycetota</taxon>
        <taxon>Actinomycetes</taxon>
        <taxon>Geodermatophilales</taxon>
        <taxon>Geodermatophilaceae</taxon>
        <taxon>Klenkia</taxon>
    </lineage>
</organism>
<comment type="caution">
    <text evidence="7">The sequence shown here is derived from an EMBL/GenBank/DDBJ whole genome shotgun (WGS) entry which is preliminary data.</text>
</comment>
<gene>
    <name evidence="7" type="ORF">UXQ13_06480</name>
</gene>
<protein>
    <recommendedName>
        <fullName evidence="9">Polysaccharide biosynthesis protein</fullName>
    </recommendedName>
</protein>
<feature type="transmembrane region" description="Helical" evidence="6">
    <location>
        <begin position="369"/>
        <end position="385"/>
    </location>
</feature>
<keyword evidence="3 6" id="KW-0812">Transmembrane</keyword>
<dbReference type="EMBL" id="JBAPLV010000005">
    <property type="protein sequence ID" value="MEI4278108.1"/>
    <property type="molecule type" value="Genomic_DNA"/>
</dbReference>
<name>A0ABU8E379_9ACTN</name>
<dbReference type="PANTHER" id="PTHR30250">
    <property type="entry name" value="PST FAMILY PREDICTED COLANIC ACID TRANSPORTER"/>
    <property type="match status" value="1"/>
</dbReference>
<evidence type="ECO:0000256" key="6">
    <source>
        <dbReference type="SAM" id="Phobius"/>
    </source>
</evidence>
<keyword evidence="4 6" id="KW-1133">Transmembrane helix</keyword>
<evidence type="ECO:0000256" key="2">
    <source>
        <dbReference type="ARBA" id="ARBA00022475"/>
    </source>
</evidence>
<accession>A0ABU8E379</accession>
<evidence type="ECO:0000256" key="5">
    <source>
        <dbReference type="ARBA" id="ARBA00023136"/>
    </source>
</evidence>
<keyword evidence="8" id="KW-1185">Reference proteome</keyword>
<feature type="transmembrane region" description="Helical" evidence="6">
    <location>
        <begin position="391"/>
        <end position="410"/>
    </location>
</feature>
<dbReference type="Proteomes" id="UP001373496">
    <property type="component" value="Unassembled WGS sequence"/>
</dbReference>
<evidence type="ECO:0000256" key="4">
    <source>
        <dbReference type="ARBA" id="ARBA00022989"/>
    </source>
</evidence>
<dbReference type="PANTHER" id="PTHR30250:SF11">
    <property type="entry name" value="O-ANTIGEN TRANSPORTER-RELATED"/>
    <property type="match status" value="1"/>
</dbReference>
<feature type="transmembrane region" description="Helical" evidence="6">
    <location>
        <begin position="214"/>
        <end position="235"/>
    </location>
</feature>
<feature type="transmembrane region" description="Helical" evidence="6">
    <location>
        <begin position="45"/>
        <end position="65"/>
    </location>
</feature>
<evidence type="ECO:0008006" key="9">
    <source>
        <dbReference type="Google" id="ProtNLM"/>
    </source>
</evidence>
<feature type="transmembrane region" description="Helical" evidence="6">
    <location>
        <begin position="297"/>
        <end position="324"/>
    </location>
</feature>
<evidence type="ECO:0000256" key="3">
    <source>
        <dbReference type="ARBA" id="ARBA00022692"/>
    </source>
</evidence>
<feature type="transmembrane region" description="Helical" evidence="6">
    <location>
        <begin position="20"/>
        <end position="39"/>
    </location>
</feature>
<evidence type="ECO:0000256" key="1">
    <source>
        <dbReference type="ARBA" id="ARBA00004651"/>
    </source>
</evidence>
<reference evidence="7 8" key="1">
    <citation type="submission" date="2024-03" db="EMBL/GenBank/DDBJ databases">
        <title>Draft genome sequence of Klenkia terrae.</title>
        <authorList>
            <person name="Duangmal K."/>
            <person name="Chantavorakit T."/>
        </authorList>
    </citation>
    <scope>NUCLEOTIDE SEQUENCE [LARGE SCALE GENOMIC DNA]</scope>
    <source>
        <strain evidence="7 8">JCM 17786</strain>
    </source>
</reference>
<keyword evidence="2" id="KW-1003">Cell membrane</keyword>
<feature type="transmembrane region" description="Helical" evidence="6">
    <location>
        <begin position="119"/>
        <end position="141"/>
    </location>
</feature>
<comment type="subcellular location">
    <subcellularLocation>
        <location evidence="1">Cell membrane</location>
        <topology evidence="1">Multi-pass membrane protein</topology>
    </subcellularLocation>
</comment>
<dbReference type="InterPro" id="IPR050833">
    <property type="entry name" value="Poly_Biosynth_Transport"/>
</dbReference>
<dbReference type="RefSeq" id="WP_336391973.1">
    <property type="nucleotide sequence ID" value="NZ_JBAPLV010000005.1"/>
</dbReference>
<proteinExistence type="predicted"/>